<dbReference type="InterPro" id="IPR006439">
    <property type="entry name" value="HAD-SF_hydro_IA"/>
</dbReference>
<proteinExistence type="predicted"/>
<dbReference type="AlphaFoldDB" id="A0AB35ARJ3"/>
<dbReference type="SUPFAM" id="SSF56784">
    <property type="entry name" value="HAD-like"/>
    <property type="match status" value="1"/>
</dbReference>
<reference evidence="1" key="1">
    <citation type="submission" date="2020-04" db="EMBL/GenBank/DDBJ databases">
        <authorList>
            <person name="Sombolestani A."/>
        </authorList>
    </citation>
    <scope>NUCLEOTIDE SEQUENCE</scope>
    <source>
        <strain evidence="1">LMG1408</strain>
    </source>
</reference>
<dbReference type="EMBL" id="JABCQL010000059">
    <property type="protein sequence ID" value="MBF0857493.1"/>
    <property type="molecule type" value="Genomic_DNA"/>
</dbReference>
<evidence type="ECO:0000313" key="2">
    <source>
        <dbReference type="Proteomes" id="UP000603665"/>
    </source>
</evidence>
<dbReference type="InterPro" id="IPR036412">
    <property type="entry name" value="HAD-like_sf"/>
</dbReference>
<gene>
    <name evidence="1" type="ORF">HKD20_13540</name>
</gene>
<dbReference type="RefSeq" id="WP_131973960.1">
    <property type="nucleotide sequence ID" value="NZ_BJNM01000068.1"/>
</dbReference>
<organism evidence="1 2">
    <name type="scientific">Gluconobacter oxydans</name>
    <name type="common">Gluconobacter suboxydans</name>
    <dbReference type="NCBI Taxonomy" id="442"/>
    <lineage>
        <taxon>Bacteria</taxon>
        <taxon>Pseudomonadati</taxon>
        <taxon>Pseudomonadota</taxon>
        <taxon>Alphaproteobacteria</taxon>
        <taxon>Acetobacterales</taxon>
        <taxon>Acetobacteraceae</taxon>
        <taxon>Gluconobacter</taxon>
    </lineage>
</organism>
<evidence type="ECO:0000313" key="1">
    <source>
        <dbReference type="EMBL" id="MBF0857493.1"/>
    </source>
</evidence>
<comment type="caution">
    <text evidence="1">The sequence shown here is derived from an EMBL/GenBank/DDBJ whole genome shotgun (WGS) entry which is preliminary data.</text>
</comment>
<name>A0AB35ARJ3_GLUOY</name>
<dbReference type="InterPro" id="IPR023214">
    <property type="entry name" value="HAD_sf"/>
</dbReference>
<sequence>MVSRSKILENWYFDHYWTEKFSDLLTEVDAVSFDVFDTALTRVLDCPGDVFALTEEKLISRLGFCFTGYAAWREEAEREARGKAWRKGLQEIRFTDILDALVSAQSFLREYRHELFETEMQAERECCFAVPEIKAAYELCREKGIPVLFVSDMYLPASAISDLLRDAGYGEPELVVSCETGSTKSAGSQWQYVKERLGRMTRILHIGDNDWSDGETAEKAGLLTLPFKRACSNHRPGGGLTPSVLPFSRLLRKEILARKPEGENYNPTRLNSGQTLEVLGASWGAMVVGAYVCWIARRAQDLGLSHIYFCAPDGWLPQRAWHAAALDKATGISSSYLYISRRSLNFAAAATSCTREYLSERALDTLCGVFRSERLGDILDRAGLLTVQPLVDDAVALFGSLDRPVSWDDGLADLKACLRRHASSVYPVLQSRLLSVVSYLCQEGLHQEKAGIVDIGWHGTLQVSMREMLKSAGYEPEIYGLYAGLWPGATSNRARTGWMESAFHNDYQTLDQGYGLYNNVAIIENTFSASEGTTIGYEPRGGRITPILASATDADNERESLLAPFQDEAVRVINDLFSGNPICGISSEDLTTDAALAAISRLGLSPTESEIAAIGSIHHAIDPSHMTLTPIVRELSKDFQSDDTLDLSHSDWIIGSALTALKRTTCPQQWE</sequence>
<dbReference type="Pfam" id="PF00702">
    <property type="entry name" value="Hydrolase"/>
    <property type="match status" value="1"/>
</dbReference>
<dbReference type="Gene3D" id="3.40.50.1000">
    <property type="entry name" value="HAD superfamily/HAD-like"/>
    <property type="match status" value="1"/>
</dbReference>
<dbReference type="Gene3D" id="1.10.150.400">
    <property type="match status" value="1"/>
</dbReference>
<keyword evidence="1" id="KW-0378">Hydrolase</keyword>
<dbReference type="NCBIfam" id="TIGR01549">
    <property type="entry name" value="HAD-SF-IA-v1"/>
    <property type="match status" value="1"/>
</dbReference>
<protein>
    <submittedName>
        <fullName evidence="1">HAD-IA family hydrolase</fullName>
    </submittedName>
</protein>
<accession>A0AB35ARJ3</accession>
<dbReference type="Proteomes" id="UP000603665">
    <property type="component" value="Unassembled WGS sequence"/>
</dbReference>
<dbReference type="GO" id="GO:0016787">
    <property type="term" value="F:hydrolase activity"/>
    <property type="evidence" value="ECO:0007669"/>
    <property type="project" value="UniProtKB-KW"/>
</dbReference>
<reference evidence="1" key="2">
    <citation type="submission" date="2023-10" db="EMBL/GenBank/DDBJ databases">
        <title>Description of novel Gluconobacter species.</title>
        <authorList>
            <person name="Cleenwerck I."/>
            <person name="Cnockaert M."/>
            <person name="Borremans W."/>
            <person name="Wieme A.D."/>
            <person name="De Vuyst L."/>
            <person name="Vandamme P."/>
        </authorList>
    </citation>
    <scope>NUCLEOTIDE SEQUENCE</scope>
    <source>
        <strain evidence="1">LMG1408</strain>
    </source>
</reference>